<dbReference type="Pfam" id="PF13191">
    <property type="entry name" value="AAA_16"/>
    <property type="match status" value="1"/>
</dbReference>
<dbReference type="PANTHER" id="PTHR46082:SF6">
    <property type="entry name" value="AAA+ ATPASE DOMAIN-CONTAINING PROTEIN-RELATED"/>
    <property type="match status" value="1"/>
</dbReference>
<gene>
    <name evidence="2" type="ORF">BZB76_1329</name>
</gene>
<evidence type="ECO:0000313" key="2">
    <source>
        <dbReference type="EMBL" id="RKS79850.1"/>
    </source>
</evidence>
<dbReference type="Pfam" id="PF13374">
    <property type="entry name" value="TPR_10"/>
    <property type="match status" value="1"/>
</dbReference>
<reference evidence="2 3" key="1">
    <citation type="submission" date="2018-10" db="EMBL/GenBank/DDBJ databases">
        <title>Genomic Encyclopedia of Archaeal and Bacterial Type Strains, Phase II (KMG-II): from individual species to whole genera.</title>
        <authorList>
            <person name="Goeker M."/>
        </authorList>
    </citation>
    <scope>NUCLEOTIDE SEQUENCE [LARGE SCALE GENOMIC DNA]</scope>
    <source>
        <strain evidence="2 3">DSM 43383</strain>
    </source>
</reference>
<dbReference type="InterPro" id="IPR041664">
    <property type="entry name" value="AAA_16"/>
</dbReference>
<name>A0A495R0A0_9ACTN</name>
<dbReference type="Gene3D" id="3.40.50.300">
    <property type="entry name" value="P-loop containing nucleotide triphosphate hydrolases"/>
    <property type="match status" value="2"/>
</dbReference>
<dbReference type="SUPFAM" id="SSF52540">
    <property type="entry name" value="P-loop containing nucleoside triphosphate hydrolases"/>
    <property type="match status" value="2"/>
</dbReference>
<dbReference type="InterPro" id="IPR011990">
    <property type="entry name" value="TPR-like_helical_dom_sf"/>
</dbReference>
<protein>
    <submittedName>
        <fullName evidence="2">ATP/maltotriose-dependent transcriptional regulator MalT</fullName>
    </submittedName>
</protein>
<sequence length="1338" mass="146992">MNSDAAWIYDAYHQLFRTVVHLGPRAGAKVTSDKKEPRATKPPAKIVGFHGSQAGIGCSFALANVAWILSNAGKDVLIVDGAIGDQLPVVDQYLAKLFAHEDVPGRQEGLLDVLRDYQRAHAEQGRHSLAPDLDALWRDHGVRDHHIVTLGWPTAGIDTGLTGKLSHLGSGKRDTRTYWPEAERFAWDDFAESRHGHHFLTALRARLRDSGYDYVLIDNLPGRATLARLCVVHLADVLVACFRLGFPETIGDGAGLAHDLRSRTEGSGKGTVRVLPVPMGDDRTSTHDVKRLAHNLYRKLLDEPDENARERYWGRVTVPVSPVLASLPVISAIAESPYEEGTTLKAFEALTQAITEDDSIRLKPLPEADRLKLWRLMTSQPTNVGFDLEIVSCGADAPWAEWIAAVLTRAGVKVRIGPGDAPVDTSVLLLSPRLQKAPELETAIALIADQHSTGGVGHRLVGIRVSEGPTSEVLRSAVNIDLVPHGDDEDGVRRYLLRYFSFLEQVVPVAERLPAMPRFPRRVPRVRKVSAPQRVFVGRTDVLADLRVKLRDGRGSGRPVVLTGPSGIGKSSIAAEYAARFACDYDLIWWIGAKEVRQARAELARLLPRLKIDADATAHDAVAVALDALSEGDHGPWLLIYDAADDPTELADLFPAGGPGDLLVTSQNPGWAAEHVHIRVEQFDRAESIELFLERVGRGLVTGGRVERVAERLGDHPHSVDKAGGWVAERLANARDKDGLVLEHSPDALVDQYLKALDAIPGAEGETTAERTAELALERLARELAGAVWLLRVCTYLSSDGVAMELIRSAAMREEISQRDPNVGEDLTVDEVVQMIKRFSLARVDQQLDRLCVHQHTLRTLRAGMSDAERAEARASAQLVLAAFMPGEDATGPVRERRHEELQRHVVACELGDTADAPRPVRAWAVDQVRYLYLNNDLRVAVDLAERLRDRWTKDFGESDRYRLELLVQLANALRGLGEYQQARKWDDRAAELHAEALRSNRLLGLKIKRSLAADMRAEGKFTEARRLDDRTLAEFRERLGDEHPDTLRAANNLALVFLLTGATEAAIDLDRITHETRVRVLGEQAPDTWHSLVRIGIDYRELGDYGNAQSTLKRALDGLSAGTGGDSPTALRAAQALAVTLRLRDDPEAAWELMTKTWQAAEFRYGRQHPETLSCAVSVAATHAALGRYEEALDQGRRNLDLARQIFGDAHPFTRACEANLAVYARRAGLLEEALRVGEAAWRALSDPDTGVGPAHPFALAAEIGHANTLAAAGDPEAAAEHEKHAFDSYRERLAEGHPLRGIAYTNLQVSEHAKSGADNGMDAGLRKDIDIEIPST</sequence>
<proteinExistence type="predicted"/>
<comment type="caution">
    <text evidence="2">The sequence shown here is derived from an EMBL/GenBank/DDBJ whole genome shotgun (WGS) entry which is preliminary data.</text>
</comment>
<dbReference type="Gene3D" id="1.25.40.10">
    <property type="entry name" value="Tetratricopeptide repeat domain"/>
    <property type="match status" value="2"/>
</dbReference>
<dbReference type="InterPro" id="IPR027417">
    <property type="entry name" value="P-loop_NTPase"/>
</dbReference>
<dbReference type="Proteomes" id="UP000274601">
    <property type="component" value="Unassembled WGS sequence"/>
</dbReference>
<dbReference type="NCBIfam" id="NF040586">
    <property type="entry name" value="FxSxx_TPR"/>
    <property type="match status" value="1"/>
</dbReference>
<evidence type="ECO:0000313" key="3">
    <source>
        <dbReference type="Proteomes" id="UP000274601"/>
    </source>
</evidence>
<organism evidence="2 3">
    <name type="scientific">Actinomadura pelletieri DSM 43383</name>
    <dbReference type="NCBI Taxonomy" id="1120940"/>
    <lineage>
        <taxon>Bacteria</taxon>
        <taxon>Bacillati</taxon>
        <taxon>Actinomycetota</taxon>
        <taxon>Actinomycetes</taxon>
        <taxon>Streptosporangiales</taxon>
        <taxon>Thermomonosporaceae</taxon>
        <taxon>Actinomadura</taxon>
    </lineage>
</organism>
<evidence type="ECO:0000259" key="1">
    <source>
        <dbReference type="Pfam" id="PF13191"/>
    </source>
</evidence>
<dbReference type="EMBL" id="RBWU01000001">
    <property type="protein sequence ID" value="RKS79850.1"/>
    <property type="molecule type" value="Genomic_DNA"/>
</dbReference>
<dbReference type="Pfam" id="PF13424">
    <property type="entry name" value="TPR_12"/>
    <property type="match status" value="2"/>
</dbReference>
<dbReference type="PANTHER" id="PTHR46082">
    <property type="entry name" value="ATP/GTP-BINDING PROTEIN-RELATED"/>
    <property type="match status" value="1"/>
</dbReference>
<dbReference type="InterPro" id="IPR053137">
    <property type="entry name" value="NLR-like"/>
</dbReference>
<accession>A0A495R0A0</accession>
<keyword evidence="3" id="KW-1185">Reference proteome</keyword>
<feature type="domain" description="Orc1-like AAA ATPase" evidence="1">
    <location>
        <begin position="536"/>
        <end position="631"/>
    </location>
</feature>
<dbReference type="SUPFAM" id="SSF48452">
    <property type="entry name" value="TPR-like"/>
    <property type="match status" value="2"/>
</dbReference>